<proteinExistence type="predicted"/>
<dbReference type="Pfam" id="PF18758">
    <property type="entry name" value="KDZ"/>
    <property type="match status" value="1"/>
</dbReference>
<dbReference type="Pfam" id="PF18802">
    <property type="entry name" value="CxC1"/>
    <property type="match status" value="1"/>
</dbReference>
<dbReference type="PANTHER" id="PTHR33096:SF1">
    <property type="entry name" value="CXC1-LIKE CYSTEINE CLUSTER ASSOCIATED WITH KDZ TRANSPOSASES DOMAIN-CONTAINING PROTEIN"/>
    <property type="match status" value="1"/>
</dbReference>
<evidence type="ECO:0000256" key="1">
    <source>
        <dbReference type="SAM" id="MobiDB-lite"/>
    </source>
</evidence>
<evidence type="ECO:0000313" key="3">
    <source>
        <dbReference type="EMBL" id="KAJ3991116.1"/>
    </source>
</evidence>
<feature type="domain" description="CxC1-like cysteine cluster associated with KDZ transposases" evidence="2">
    <location>
        <begin position="159"/>
        <end position="238"/>
    </location>
</feature>
<reference evidence="3" key="1">
    <citation type="submission" date="2022-08" db="EMBL/GenBank/DDBJ databases">
        <authorList>
            <consortium name="DOE Joint Genome Institute"/>
            <person name="Min B."/>
            <person name="Riley R."/>
            <person name="Sierra-Patev S."/>
            <person name="Naranjo-Ortiz M."/>
            <person name="Looney B."/>
            <person name="Konkel Z."/>
            <person name="Slot J.C."/>
            <person name="Sakamoto Y."/>
            <person name="Steenwyk J.L."/>
            <person name="Rokas A."/>
            <person name="Carro J."/>
            <person name="Camarero S."/>
            <person name="Ferreira P."/>
            <person name="Molpeceres G."/>
            <person name="Ruiz-Duenas F.J."/>
            <person name="Serrano A."/>
            <person name="Henrissat B."/>
            <person name="Drula E."/>
            <person name="Hughes K.W."/>
            <person name="Mata J.L."/>
            <person name="Ishikawa N.K."/>
            <person name="Vargas-Isla R."/>
            <person name="Ushijima S."/>
            <person name="Smith C.A."/>
            <person name="Ahrendt S."/>
            <person name="Andreopoulos W."/>
            <person name="He G."/>
            <person name="Labutti K."/>
            <person name="Lipzen A."/>
            <person name="Ng V."/>
            <person name="Sandor L."/>
            <person name="Barry K."/>
            <person name="Martinez A.T."/>
            <person name="Xiao Y."/>
            <person name="Gibbons J.G."/>
            <person name="Terashima K."/>
            <person name="Hibbett D.S."/>
            <person name="Grigoriev I.V."/>
        </authorList>
    </citation>
    <scope>NUCLEOTIDE SEQUENCE</scope>
    <source>
        <strain evidence="3">TFB10827</strain>
    </source>
</reference>
<dbReference type="InterPro" id="IPR040521">
    <property type="entry name" value="KDZ"/>
</dbReference>
<evidence type="ECO:0000259" key="2">
    <source>
        <dbReference type="Pfam" id="PF18802"/>
    </source>
</evidence>
<feature type="region of interest" description="Disordered" evidence="1">
    <location>
        <begin position="282"/>
        <end position="319"/>
    </location>
</feature>
<gene>
    <name evidence="3" type="ORF">F5050DRAFT_1812934</name>
</gene>
<dbReference type="Proteomes" id="UP001163828">
    <property type="component" value="Unassembled WGS sequence"/>
</dbReference>
<feature type="region of interest" description="Disordered" evidence="1">
    <location>
        <begin position="987"/>
        <end position="1020"/>
    </location>
</feature>
<dbReference type="PANTHER" id="PTHR33096">
    <property type="entry name" value="CXC2 DOMAIN-CONTAINING PROTEIN"/>
    <property type="match status" value="1"/>
</dbReference>
<protein>
    <recommendedName>
        <fullName evidence="2">CxC1-like cysteine cluster associated with KDZ transposases domain-containing protein</fullName>
    </recommendedName>
</protein>
<sequence length="1020" mass="116531">MSRPRIRKEQCKQLISSPTKEADYSFVPVPSPKRQSTRKALPIVFAANGQKFTQHSRLPLPLGQIGLRDRPRGLTVPTHAPTFKPTQTADIENENPFILPPQSLPSRHQLKKIKQMNTWTTEVIPKLVHPYLRLLRETQNLQQESVPAITECVCLGSVHSLLVLVVRFDYLERISLSICACRSAAVQLVERGFFPCAPLQPSLAVDIRLLDFATRLFLKISPNNTAISNTLTEFLEARGYQMKGEDPLRRRFGNALQWFNSLQHATTQLVDSLITAHCDSLDTTDGGSSDTTEDVSEEGYKSPKRQRSHEEPPSLSRPSEYLRSRCPICFGGNSRISEGLDSIICIDACFTQKHTKQRYRDPQRTHPNTVFIPEEDVEAWENFVAEVRPSRPMKDFEDRLKVPSDVLDDCEKSFTAADGTREKASTQFFDSTALMGLLCRHDRVLWLVNMTSPGERQHYAFSLIDMLFKHLPPMWTVGLLYDVACTLKRSSLKWGFLDQYIDRITFAISVFHAYGHGWACQCVYHPRKCKGFGLSDGEGCERFWHSISKLIAYLRVCGHHTRLYTLDSQIHQSDHESLQGFGKWIARKWQNAEARRIEGNKDVVESQESPEFLRQQWEEQVASQTKPLPRQSQTAGKKAVEEAVRLQKVRDSLVKRISRFEDIICDVDADGVDYIDAEEHLPILRKQLETCQNKLSQSKRALGVNDHASFQHLTKSKYINYRMNARALKMRLRMRLRARKFERNRIEHSARRQQYNERKIQDQTEDSVKRCDPGIQKLARSYNKHAPWNAVAPLPIALKGLFNLDIDDNIWEDIGLNDDDDEGPPPWLSSERVRKGIKGILLRDRSDEELRRLRHEMRAMQEWMREEWELLLRAIDGVKASGDLGIHYQLLERKDALLRLCITWSQSLSVVSFFSNGTLPPWGPSDKELESAAAGMASEIVVEVEGNIGNKVGGDYISSDEEESQLDEEEFDVGLLEQMDTLQNVDQPAYWTDPGSGPTQIPDQPAYWTDPGSGPTQIPD</sequence>
<evidence type="ECO:0000313" key="4">
    <source>
        <dbReference type="Proteomes" id="UP001163828"/>
    </source>
</evidence>
<name>A0ABQ8PXG2_9AGAR</name>
<comment type="caution">
    <text evidence="3">The sequence shown here is derived from an EMBL/GenBank/DDBJ whole genome shotgun (WGS) entry which is preliminary data.</text>
</comment>
<organism evidence="3 4">
    <name type="scientific">Lentinula boryana</name>
    <dbReference type="NCBI Taxonomy" id="40481"/>
    <lineage>
        <taxon>Eukaryota</taxon>
        <taxon>Fungi</taxon>
        <taxon>Dikarya</taxon>
        <taxon>Basidiomycota</taxon>
        <taxon>Agaricomycotina</taxon>
        <taxon>Agaricomycetes</taxon>
        <taxon>Agaricomycetidae</taxon>
        <taxon>Agaricales</taxon>
        <taxon>Marasmiineae</taxon>
        <taxon>Omphalotaceae</taxon>
        <taxon>Lentinula</taxon>
    </lineage>
</organism>
<dbReference type="EMBL" id="MU791165">
    <property type="protein sequence ID" value="KAJ3991116.1"/>
    <property type="molecule type" value="Genomic_DNA"/>
</dbReference>
<accession>A0ABQ8PXG2</accession>
<keyword evidence="4" id="KW-1185">Reference proteome</keyword>
<dbReference type="InterPro" id="IPR041320">
    <property type="entry name" value="CxC1"/>
</dbReference>